<keyword evidence="4" id="KW-1185">Reference proteome</keyword>
<accession>A0ABS9ULP4</accession>
<evidence type="ECO:0000313" key="3">
    <source>
        <dbReference type="EMBL" id="MCH7397482.1"/>
    </source>
</evidence>
<dbReference type="Pfam" id="PF21722">
    <property type="entry name" value="Gly_rich_2"/>
    <property type="match status" value="1"/>
</dbReference>
<sequence length="774" mass="79400">MITKFYLSFILGFLIVVFSGEVLGQCTVCDHVVGATGNPVPAIPGSANGITVCITASRTAELNFNNAQNVTICISEGVTVNANFGSLSNLSSINNFGNFTARADYNGNWTINNFGALTVNFGSLNTNKTINNSGNFIRNGEFAINGSFNSSGNTIVNGNFSVNSNGSVNNSGNISVEGNYVNNGPTNSANGYINITGNLTNNGNGTFSIGEGSIGGNVTNNGNINIHGSLNIQGNLQINGGSNISAGDENQPNYLNVNGNFTGQGCLNGNNGTLYTNKFPTENNICIIGQTYIGGNNHCLEIIETPSTFENGTQKFNRIYIFRCSTDWTIPDAADGVILDEVAAVLVAGGGGGGRGNSAGGGGAGQLLETPLTLGLGKTIPIVVGLGGLGSTQLWQQGSIGGNTSVAGQTALGGGGGGSQDSQNGGNGWSGGGSNAPYSGSGLFNTNRGLGNANGYSGGRGLSNSSGNNKAGGGGGGLSSLGKDGGGSGSSTKGGDGGDGKNQIIIPEFTLISLFGGGGGGNSNNNAIPGSGGSEIGGNGNNAGPGFSGLMNTGSGGGAGTTRGGNGANGIVIISQTFSINPVEYTSLTATFSPQIRTSTVSWATAKEWENSHFEIERSIDNVNSFAKIGEVEGVGYSDDVEEYSFIDEKLPLLGGMAYYRLKQVDFSGSFSYSEVVGVRIPPMNITKGVWRAFPNPTSGESFNLELVNNREYNDEELSIRLVTSLANHKPVEGKDLKEISKKVADILSNSPNGVYILEVNWGQKLEYIKILKK</sequence>
<feature type="domain" description="Glycine-rich" evidence="2">
    <location>
        <begin position="327"/>
        <end position="575"/>
    </location>
</feature>
<name>A0ABS9ULP4_9BACT</name>
<feature type="compositionally biased region" description="Gly residues" evidence="1">
    <location>
        <begin position="411"/>
        <end position="434"/>
    </location>
</feature>
<dbReference type="InterPro" id="IPR049304">
    <property type="entry name" value="Gly_rich_dom"/>
</dbReference>
<gene>
    <name evidence="3" type="ORF">MM236_05760</name>
</gene>
<dbReference type="Proteomes" id="UP001165488">
    <property type="component" value="Unassembled WGS sequence"/>
</dbReference>
<protein>
    <recommendedName>
        <fullName evidence="2">Glycine-rich domain-containing protein</fullName>
    </recommendedName>
</protein>
<dbReference type="RefSeq" id="WP_241273992.1">
    <property type="nucleotide sequence ID" value="NZ_JAKZGS010000003.1"/>
</dbReference>
<dbReference type="EMBL" id="JAKZGS010000003">
    <property type="protein sequence ID" value="MCH7397482.1"/>
    <property type="molecule type" value="Genomic_DNA"/>
</dbReference>
<feature type="region of interest" description="Disordered" evidence="1">
    <location>
        <begin position="464"/>
        <end position="502"/>
    </location>
</feature>
<evidence type="ECO:0000313" key="4">
    <source>
        <dbReference type="Proteomes" id="UP001165488"/>
    </source>
</evidence>
<reference evidence="3" key="1">
    <citation type="submission" date="2022-03" db="EMBL/GenBank/DDBJ databases">
        <title>De novo assembled genomes of Belliella spp. (Cyclobacteriaceae) strains.</title>
        <authorList>
            <person name="Szabo A."/>
            <person name="Korponai K."/>
            <person name="Felfoldi T."/>
        </authorList>
    </citation>
    <scope>NUCLEOTIDE SEQUENCE</scope>
    <source>
        <strain evidence="3">DSM 107340</strain>
    </source>
</reference>
<evidence type="ECO:0000259" key="2">
    <source>
        <dbReference type="Pfam" id="PF21722"/>
    </source>
</evidence>
<feature type="region of interest" description="Disordered" evidence="1">
    <location>
        <begin position="406"/>
        <end position="434"/>
    </location>
</feature>
<organism evidence="3 4">
    <name type="scientific">Belliella calami</name>
    <dbReference type="NCBI Taxonomy" id="2923436"/>
    <lineage>
        <taxon>Bacteria</taxon>
        <taxon>Pseudomonadati</taxon>
        <taxon>Bacteroidota</taxon>
        <taxon>Cytophagia</taxon>
        <taxon>Cytophagales</taxon>
        <taxon>Cyclobacteriaceae</taxon>
        <taxon>Belliella</taxon>
    </lineage>
</organism>
<evidence type="ECO:0000256" key="1">
    <source>
        <dbReference type="SAM" id="MobiDB-lite"/>
    </source>
</evidence>
<comment type="caution">
    <text evidence="3">The sequence shown here is derived from an EMBL/GenBank/DDBJ whole genome shotgun (WGS) entry which is preliminary data.</text>
</comment>
<proteinExistence type="predicted"/>
<feature type="compositionally biased region" description="Gly residues" evidence="1">
    <location>
        <begin position="470"/>
        <end position="497"/>
    </location>
</feature>